<dbReference type="NCBIfam" id="NF033709">
    <property type="entry name" value="PorV_fam"/>
    <property type="match status" value="1"/>
</dbReference>
<organism evidence="1">
    <name type="scientific">bioreactor metagenome</name>
    <dbReference type="NCBI Taxonomy" id="1076179"/>
    <lineage>
        <taxon>unclassified sequences</taxon>
        <taxon>metagenomes</taxon>
        <taxon>ecological metagenomes</taxon>
    </lineage>
</organism>
<comment type="caution">
    <text evidence="1">The sequence shown here is derived from an EMBL/GenBank/DDBJ whole genome shotgun (WGS) entry which is preliminary data.</text>
</comment>
<proteinExistence type="predicted"/>
<gene>
    <name evidence="1" type="ORF">SDC9_62944</name>
</gene>
<name>A0A644XQN3_9ZZZZ</name>
<evidence type="ECO:0008006" key="2">
    <source>
        <dbReference type="Google" id="ProtNLM"/>
    </source>
</evidence>
<sequence>MQYTFSMKNIFVVVFVFLSLASFAQAPKYSNEFLAIGVGGRALGMSNSVIASVGDASAGYWNPAGLVNCEAPRQLFLMHSEYFAGIAKYDNISLTAVTSDSSALAFSFIRFGVDDIPNTTELIDAQGNVDYDRITTFSAIDNAFIVSYSRKLPVKNLQVGGNVKIIRRVVGDFGGSWGFGIDAGAQYKKDNWRFGAVVRDVTSTFNAWSFTLDDATREVFTLTGNEIPENSLELTMPRLLLGAGRTFEISRSFSVYPEADMDITFDGKRNVLVKTGFASIDIHAGFEVNYKNVAYLRGGVGNLQKETNFDGKKVTTVQPNMGVGIRIKDIMSIDYALTDLGDVSVALYSHVFSLVFNIRPKGTGTSINPSI</sequence>
<dbReference type="EMBL" id="VSSQ01002636">
    <property type="protein sequence ID" value="MPM16563.1"/>
    <property type="molecule type" value="Genomic_DNA"/>
</dbReference>
<dbReference type="Gene3D" id="2.40.160.60">
    <property type="entry name" value="Outer membrane protein transport protein (OMPP1/FadL/TodX)"/>
    <property type="match status" value="1"/>
</dbReference>
<evidence type="ECO:0000313" key="1">
    <source>
        <dbReference type="EMBL" id="MPM16563.1"/>
    </source>
</evidence>
<protein>
    <recommendedName>
        <fullName evidence="2">PorV/PorQ family protein</fullName>
    </recommendedName>
</protein>
<accession>A0A644XQN3</accession>
<reference evidence="1" key="1">
    <citation type="submission" date="2019-08" db="EMBL/GenBank/DDBJ databases">
        <authorList>
            <person name="Kucharzyk K."/>
            <person name="Murdoch R.W."/>
            <person name="Higgins S."/>
            <person name="Loffler F."/>
        </authorList>
    </citation>
    <scope>NUCLEOTIDE SEQUENCE</scope>
</reference>
<dbReference type="AlphaFoldDB" id="A0A644XQN3"/>